<comment type="caution">
    <text evidence="1">The sequence shown here is derived from an EMBL/GenBank/DDBJ whole genome shotgun (WGS) entry which is preliminary data.</text>
</comment>
<gene>
    <name evidence="1" type="ORF">GCM10007857_82710</name>
</gene>
<evidence type="ECO:0008006" key="3">
    <source>
        <dbReference type="Google" id="ProtNLM"/>
    </source>
</evidence>
<dbReference type="EMBL" id="BSOW01000050">
    <property type="protein sequence ID" value="GLR91553.1"/>
    <property type="molecule type" value="Genomic_DNA"/>
</dbReference>
<evidence type="ECO:0000313" key="2">
    <source>
        <dbReference type="Proteomes" id="UP001156905"/>
    </source>
</evidence>
<accession>A0ABQ6BHG9</accession>
<keyword evidence="2" id="KW-1185">Reference proteome</keyword>
<dbReference type="Proteomes" id="UP001156905">
    <property type="component" value="Unassembled WGS sequence"/>
</dbReference>
<sequence length="99" mass="11331">MHRDLPEMVARGYADVAFTWYHLVSHWAQIFPNHFEFVAVPGAEPFFTQIALARVNNPLRSGATKAFDEFFFGRAKDVYPRYEFAPMNDNEFGVSLALG</sequence>
<evidence type="ECO:0000313" key="1">
    <source>
        <dbReference type="EMBL" id="GLR91553.1"/>
    </source>
</evidence>
<organism evidence="1 2">
    <name type="scientific">Bradyrhizobium iriomotense</name>
    <dbReference type="NCBI Taxonomy" id="441950"/>
    <lineage>
        <taxon>Bacteria</taxon>
        <taxon>Pseudomonadati</taxon>
        <taxon>Pseudomonadota</taxon>
        <taxon>Alphaproteobacteria</taxon>
        <taxon>Hyphomicrobiales</taxon>
        <taxon>Nitrobacteraceae</taxon>
        <taxon>Bradyrhizobium</taxon>
    </lineage>
</organism>
<proteinExistence type="predicted"/>
<name>A0ABQ6BHG9_9BRAD</name>
<reference evidence="2" key="1">
    <citation type="journal article" date="2019" name="Int. J. Syst. Evol. Microbiol.">
        <title>The Global Catalogue of Microorganisms (GCM) 10K type strain sequencing project: providing services to taxonomists for standard genome sequencing and annotation.</title>
        <authorList>
            <consortium name="The Broad Institute Genomics Platform"/>
            <consortium name="The Broad Institute Genome Sequencing Center for Infectious Disease"/>
            <person name="Wu L."/>
            <person name="Ma J."/>
        </authorList>
    </citation>
    <scope>NUCLEOTIDE SEQUENCE [LARGE SCALE GENOMIC DNA]</scope>
    <source>
        <strain evidence="2">NBRC 102520</strain>
    </source>
</reference>
<protein>
    <recommendedName>
        <fullName evidence="3">ABC transporter substrate-binding protein</fullName>
    </recommendedName>
</protein>